<organism evidence="2 3">
    <name type="scientific">Mycena albidolilacea</name>
    <dbReference type="NCBI Taxonomy" id="1033008"/>
    <lineage>
        <taxon>Eukaryota</taxon>
        <taxon>Fungi</taxon>
        <taxon>Dikarya</taxon>
        <taxon>Basidiomycota</taxon>
        <taxon>Agaricomycotina</taxon>
        <taxon>Agaricomycetes</taxon>
        <taxon>Agaricomycetidae</taxon>
        <taxon>Agaricales</taxon>
        <taxon>Marasmiineae</taxon>
        <taxon>Mycenaceae</taxon>
        <taxon>Mycena</taxon>
    </lineage>
</organism>
<keyword evidence="3" id="KW-1185">Reference proteome</keyword>
<evidence type="ECO:0000313" key="3">
    <source>
        <dbReference type="Proteomes" id="UP001218218"/>
    </source>
</evidence>
<comment type="caution">
    <text evidence="2">The sequence shown here is derived from an EMBL/GenBank/DDBJ whole genome shotgun (WGS) entry which is preliminary data.</text>
</comment>
<feature type="region of interest" description="Disordered" evidence="1">
    <location>
        <begin position="347"/>
        <end position="412"/>
    </location>
</feature>
<dbReference type="EMBL" id="JARIHO010000002">
    <property type="protein sequence ID" value="KAJ7366374.1"/>
    <property type="molecule type" value="Genomic_DNA"/>
</dbReference>
<evidence type="ECO:0000313" key="2">
    <source>
        <dbReference type="EMBL" id="KAJ7366374.1"/>
    </source>
</evidence>
<feature type="compositionally biased region" description="Low complexity" evidence="1">
    <location>
        <begin position="175"/>
        <end position="185"/>
    </location>
</feature>
<accession>A0AAD7ARC9</accession>
<evidence type="ECO:0000256" key="1">
    <source>
        <dbReference type="SAM" id="MobiDB-lite"/>
    </source>
</evidence>
<gene>
    <name evidence="2" type="ORF">DFH08DRAFT_797363</name>
</gene>
<feature type="region of interest" description="Disordered" evidence="1">
    <location>
        <begin position="175"/>
        <end position="195"/>
    </location>
</feature>
<sequence>MNYEFYNSFAFSTSTPASSERGHEFEDRAKKRVRLSARMRRRAISSSAINSIAVVAASLDQWPPLIPPVFRLHPGLMLLDFARCEPIPVDLHAYWHEANGALLNVPSEDLDVCVPDAPNLDIEPADVDTEEQDPVSSVSAPVAAISEPITEVDSVNLDHSERALDTAESRLSTAVSASATTSSPSNIITEGEGNVGDGKGKTYEVAPELVCTPASLSIDSPPLVRGVNQFLLCIPNQWWMGSTSVQDNNDKKMVTSLGTASKKSNAVQVKDKTLEVTPELVCTPALPSIGSPPLVQGVNQFLLYVSNQWWMGSTSGQDSDNTVVVASIGMGALSTAGVGAASKTNVARGNERGIGGTPATRKTQPLPLDVEQCRPPPATLCPQDERRRPQPAADQVPIRPPPPSPPLSRIRSSPTYMYDADLPVLSHLAVLYRVRVKSEFLPTIHIEIRAAFALLSACLDLDKYRCLGLINLLGFGCENICQIGLPAGYEVLLLRLGLDPTLFCVSSRAPPLPPLSAVLQPPPLVWIFRPFHPLPGHESDGLLIVRSDSHPTLRLCESASTFAIPPIISSAMQLPPLLCKDLQCKPPG</sequence>
<proteinExistence type="predicted"/>
<protein>
    <submittedName>
        <fullName evidence="2">Uncharacterized protein</fullName>
    </submittedName>
</protein>
<name>A0AAD7ARC9_9AGAR</name>
<dbReference type="Proteomes" id="UP001218218">
    <property type="component" value="Unassembled WGS sequence"/>
</dbReference>
<reference evidence="2" key="1">
    <citation type="submission" date="2023-03" db="EMBL/GenBank/DDBJ databases">
        <title>Massive genome expansion in bonnet fungi (Mycena s.s.) driven by repeated elements and novel gene families across ecological guilds.</title>
        <authorList>
            <consortium name="Lawrence Berkeley National Laboratory"/>
            <person name="Harder C.B."/>
            <person name="Miyauchi S."/>
            <person name="Viragh M."/>
            <person name="Kuo A."/>
            <person name="Thoen E."/>
            <person name="Andreopoulos B."/>
            <person name="Lu D."/>
            <person name="Skrede I."/>
            <person name="Drula E."/>
            <person name="Henrissat B."/>
            <person name="Morin E."/>
            <person name="Kohler A."/>
            <person name="Barry K."/>
            <person name="LaButti K."/>
            <person name="Morin E."/>
            <person name="Salamov A."/>
            <person name="Lipzen A."/>
            <person name="Mereny Z."/>
            <person name="Hegedus B."/>
            <person name="Baldrian P."/>
            <person name="Stursova M."/>
            <person name="Weitz H."/>
            <person name="Taylor A."/>
            <person name="Grigoriev I.V."/>
            <person name="Nagy L.G."/>
            <person name="Martin F."/>
            <person name="Kauserud H."/>
        </authorList>
    </citation>
    <scope>NUCLEOTIDE SEQUENCE</scope>
    <source>
        <strain evidence="2">CBHHK002</strain>
    </source>
</reference>
<dbReference type="AlphaFoldDB" id="A0AAD7ARC9"/>